<evidence type="ECO:0000313" key="2">
    <source>
        <dbReference type="Proteomes" id="UP000682782"/>
    </source>
</evidence>
<reference evidence="1" key="1">
    <citation type="submission" date="2021-01" db="EMBL/GenBank/DDBJ databases">
        <title>Complete genome sequence of Clostridiales bacterium R-7.</title>
        <authorList>
            <person name="Mahoney-Kurpe S.C."/>
            <person name="Palevich N."/>
            <person name="Koike S."/>
            <person name="Moon C.D."/>
            <person name="Attwood G.T."/>
        </authorList>
    </citation>
    <scope>NUCLEOTIDE SEQUENCE</scope>
    <source>
        <strain evidence="1">R-7</strain>
    </source>
</reference>
<proteinExistence type="predicted"/>
<accession>A0AC61MVJ0</accession>
<organism evidence="1 2">
    <name type="scientific">Aristaeella hokkaidonensis</name>
    <dbReference type="NCBI Taxonomy" id="3046382"/>
    <lineage>
        <taxon>Bacteria</taxon>
        <taxon>Bacillati</taxon>
        <taxon>Bacillota</taxon>
        <taxon>Clostridia</taxon>
        <taxon>Eubacteriales</taxon>
        <taxon>Aristaeellaceae</taxon>
        <taxon>Aristaeella</taxon>
    </lineage>
</organism>
<name>A0AC61MVJ0_9FIRM</name>
<gene>
    <name evidence="1" type="ORF">JYE49_10840</name>
</gene>
<keyword evidence="2" id="KW-1185">Reference proteome</keyword>
<evidence type="ECO:0000313" key="1">
    <source>
        <dbReference type="EMBL" id="QUC66352.1"/>
    </source>
</evidence>
<protein>
    <submittedName>
        <fullName evidence="1">Uncharacterized protein</fullName>
    </submittedName>
</protein>
<dbReference type="Proteomes" id="UP000682782">
    <property type="component" value="Chromosome"/>
</dbReference>
<sequence length="168" mass="19289">MDMNETKRILADITAMYPSFIKDRDPAVLSRVWQRLFANTPYALVNQALYAFLNTDVKGFPPTPGALNDIIQKARQLNGPTEDDAWLKVYKAISRGLYNSQEEFDKLPPDIQRIVSSPRMLFEWAHMDSDDVNKVIAAHFKRSWRARQELKQDLLLIPETSADPLLTP</sequence>
<dbReference type="EMBL" id="CP068393">
    <property type="protein sequence ID" value="QUC66352.1"/>
    <property type="molecule type" value="Genomic_DNA"/>
</dbReference>